<evidence type="ECO:0000256" key="2">
    <source>
        <dbReference type="ARBA" id="ARBA00022670"/>
    </source>
</evidence>
<feature type="binding site" evidence="8">
    <location>
        <position position="549"/>
    </location>
    <ligand>
        <name>Ca(2+)</name>
        <dbReference type="ChEBI" id="CHEBI:29108"/>
        <label>5</label>
    </ligand>
</feature>
<evidence type="ECO:0000256" key="10">
    <source>
        <dbReference type="SAM" id="MobiDB-lite"/>
    </source>
</evidence>
<evidence type="ECO:0000256" key="4">
    <source>
        <dbReference type="ARBA" id="ARBA00022801"/>
    </source>
</evidence>
<dbReference type="GO" id="GO:0006508">
    <property type="term" value="P:proteolysis"/>
    <property type="evidence" value="ECO:0007669"/>
    <property type="project" value="UniProtKB-KW"/>
</dbReference>
<comment type="caution">
    <text evidence="12">The sequence shown here is derived from an EMBL/GenBank/DDBJ whole genome shotgun (WGS) entry which is preliminary data.</text>
</comment>
<feature type="signal peptide" evidence="11">
    <location>
        <begin position="1"/>
        <end position="27"/>
    </location>
</feature>
<keyword evidence="11" id="KW-0732">Signal</keyword>
<feature type="binding site" evidence="8">
    <location>
        <position position="338"/>
    </location>
    <ligand>
        <name>Ca(2+)</name>
        <dbReference type="ChEBI" id="CHEBI:29108"/>
        <label>3</label>
    </ligand>
</feature>
<comment type="cofactor">
    <cofactor evidence="8">
        <name>Zn(2+)</name>
        <dbReference type="ChEBI" id="CHEBI:29105"/>
    </cofactor>
    <text evidence="8">Binds 2 Zn(2+) ions per subunit.</text>
</comment>
<keyword evidence="13" id="KW-1185">Reference proteome</keyword>
<evidence type="ECO:0000313" key="12">
    <source>
        <dbReference type="EMBL" id="CAH1784532.1"/>
    </source>
</evidence>
<accession>A0A8J1T5E5</accession>
<comment type="similarity">
    <text evidence="1">Belongs to the peptidase M10A family.</text>
</comment>
<dbReference type="InterPro" id="IPR033739">
    <property type="entry name" value="M10A_MMP"/>
</dbReference>
<dbReference type="InterPro" id="IPR006026">
    <property type="entry name" value="Peptidase_Metallo"/>
</dbReference>
<keyword evidence="6" id="KW-0482">Metalloprotease</keyword>
<dbReference type="InterPro" id="IPR024079">
    <property type="entry name" value="MetalloPept_cat_dom_sf"/>
</dbReference>
<feature type="binding site" evidence="8">
    <location>
        <position position="319"/>
    </location>
    <ligand>
        <name>Ca(2+)</name>
        <dbReference type="ChEBI" id="CHEBI:29108"/>
        <label>2</label>
    </ligand>
</feature>
<feature type="binding site" evidence="8">
    <location>
        <position position="345"/>
    </location>
    <ligand>
        <name>Zn(2+)</name>
        <dbReference type="ChEBI" id="CHEBI:29105"/>
        <label>1</label>
    </ligand>
</feature>
<organism evidence="12 13">
    <name type="scientific">Owenia fusiformis</name>
    <name type="common">Polychaete worm</name>
    <dbReference type="NCBI Taxonomy" id="6347"/>
    <lineage>
        <taxon>Eukaryota</taxon>
        <taxon>Metazoa</taxon>
        <taxon>Spiralia</taxon>
        <taxon>Lophotrochozoa</taxon>
        <taxon>Annelida</taxon>
        <taxon>Polychaeta</taxon>
        <taxon>Sedentaria</taxon>
        <taxon>Canalipalpata</taxon>
        <taxon>Sabellida</taxon>
        <taxon>Oweniida</taxon>
        <taxon>Oweniidae</taxon>
        <taxon>Owenia</taxon>
    </lineage>
</organism>
<dbReference type="SMART" id="SM00235">
    <property type="entry name" value="ZnMc"/>
    <property type="match status" value="1"/>
</dbReference>
<dbReference type="InterPro" id="IPR001818">
    <property type="entry name" value="Pept_M10_metallopeptidase"/>
</dbReference>
<dbReference type="Pfam" id="PF00413">
    <property type="entry name" value="Peptidase_M10"/>
    <property type="match status" value="1"/>
</dbReference>
<evidence type="ECO:0000256" key="11">
    <source>
        <dbReference type="SAM" id="SignalP"/>
    </source>
</evidence>
<dbReference type="InterPro" id="IPR018487">
    <property type="entry name" value="Hemopexin-like_repeat"/>
</dbReference>
<reference evidence="12" key="1">
    <citation type="submission" date="2022-03" db="EMBL/GenBank/DDBJ databases">
        <authorList>
            <person name="Martin C."/>
        </authorList>
    </citation>
    <scope>NUCLEOTIDE SEQUENCE</scope>
</reference>
<dbReference type="SMART" id="SM00120">
    <property type="entry name" value="HX"/>
    <property type="match status" value="3"/>
</dbReference>
<dbReference type="PROSITE" id="PS51642">
    <property type="entry name" value="HEMOPEXIN_2"/>
    <property type="match status" value="2"/>
</dbReference>
<dbReference type="Proteomes" id="UP000749559">
    <property type="component" value="Unassembled WGS sequence"/>
</dbReference>
<dbReference type="OrthoDB" id="406838at2759"/>
<feature type="active site" evidence="7">
    <location>
        <position position="383"/>
    </location>
</feature>
<dbReference type="GO" id="GO:0030198">
    <property type="term" value="P:extracellular matrix organization"/>
    <property type="evidence" value="ECO:0007669"/>
    <property type="project" value="TreeGrafter"/>
</dbReference>
<dbReference type="PANTHER" id="PTHR10201:SF323">
    <property type="entry name" value="MATRIX METALLOPROTEINASE-21"/>
    <property type="match status" value="1"/>
</dbReference>
<dbReference type="InterPro" id="IPR036375">
    <property type="entry name" value="Hemopexin-like_dom_sf"/>
</dbReference>
<evidence type="ECO:0000256" key="9">
    <source>
        <dbReference type="PIRSR" id="PIRSR621190-4"/>
    </source>
</evidence>
<feature type="binding site" evidence="8">
    <location>
        <position position="392"/>
    </location>
    <ligand>
        <name>Zn(2+)</name>
        <dbReference type="ChEBI" id="CHEBI:29105"/>
        <label>2</label>
        <note>catalytic</note>
    </ligand>
</feature>
<feature type="binding site" evidence="8">
    <location>
        <position position="359"/>
    </location>
    <ligand>
        <name>Ca(2+)</name>
        <dbReference type="ChEBI" id="CHEBI:29108"/>
        <label>3</label>
    </ligand>
</feature>
<protein>
    <submittedName>
        <fullName evidence="12">Uncharacterized protein</fullName>
    </submittedName>
</protein>
<feature type="binding site" evidence="8">
    <location>
        <position position="362"/>
    </location>
    <ligand>
        <name>Ca(2+)</name>
        <dbReference type="ChEBI" id="CHEBI:29108"/>
        <label>3</label>
    </ligand>
</feature>
<dbReference type="GO" id="GO:0008270">
    <property type="term" value="F:zinc ion binding"/>
    <property type="evidence" value="ECO:0007669"/>
    <property type="project" value="InterPro"/>
</dbReference>
<feature type="binding site" evidence="8">
    <location>
        <position position="360"/>
    </location>
    <ligand>
        <name>Ca(2+)</name>
        <dbReference type="ChEBI" id="CHEBI:29108"/>
        <label>1</label>
    </ligand>
</feature>
<dbReference type="PRINTS" id="PR00138">
    <property type="entry name" value="MATRIXIN"/>
</dbReference>
<feature type="binding site" evidence="8">
    <location>
        <position position="386"/>
    </location>
    <ligand>
        <name>Zn(2+)</name>
        <dbReference type="ChEBI" id="CHEBI:29105"/>
        <label>2</label>
        <note>catalytic</note>
    </ligand>
</feature>
<feature type="binding site" evidence="8">
    <location>
        <position position="357"/>
    </location>
    <ligand>
        <name>Zn(2+)</name>
        <dbReference type="ChEBI" id="CHEBI:29105"/>
        <label>1</label>
    </ligand>
</feature>
<dbReference type="PANTHER" id="PTHR10201">
    <property type="entry name" value="MATRIX METALLOPROTEINASE"/>
    <property type="match status" value="1"/>
</dbReference>
<feature type="modified residue" description="Phosphotyrosine; by PKDCC" evidence="9">
    <location>
        <position position="519"/>
    </location>
</feature>
<feature type="binding site" evidence="8">
    <location>
        <position position="329"/>
    </location>
    <ligand>
        <name>Zn(2+)</name>
        <dbReference type="ChEBI" id="CHEBI:29105"/>
        <label>1</label>
    </ligand>
</feature>
<dbReference type="EMBL" id="CAIIXF020000005">
    <property type="protein sequence ID" value="CAH1784532.1"/>
    <property type="molecule type" value="Genomic_DNA"/>
</dbReference>
<comment type="cofactor">
    <cofactor evidence="8">
        <name>Ca(2+)</name>
        <dbReference type="ChEBI" id="CHEBI:29108"/>
    </cofactor>
    <text evidence="8">Can bind about 5 Ca(2+) ions per subunit.</text>
</comment>
<evidence type="ECO:0000313" key="13">
    <source>
        <dbReference type="Proteomes" id="UP000749559"/>
    </source>
</evidence>
<dbReference type="Gene3D" id="3.40.390.10">
    <property type="entry name" value="Collagenase (Catalytic Domain)"/>
    <property type="match status" value="1"/>
</dbReference>
<keyword evidence="8" id="KW-0106">Calcium</keyword>
<name>A0A8J1T5E5_OWEFU</name>
<keyword evidence="4" id="KW-0378">Hydrolase</keyword>
<dbReference type="SUPFAM" id="SSF47090">
    <property type="entry name" value="PGBD-like"/>
    <property type="match status" value="1"/>
</dbReference>
<dbReference type="GO" id="GO:0031012">
    <property type="term" value="C:extracellular matrix"/>
    <property type="evidence" value="ECO:0007669"/>
    <property type="project" value="InterPro"/>
</dbReference>
<keyword evidence="5 8" id="KW-0862">Zinc</keyword>
<feature type="binding site" evidence="8">
    <location>
        <position position="362"/>
    </location>
    <ligand>
        <name>Ca(2+)</name>
        <dbReference type="ChEBI" id="CHEBI:29108"/>
        <label>1</label>
    </ligand>
</feature>
<feature type="region of interest" description="Disordered" evidence="10">
    <location>
        <begin position="231"/>
        <end position="253"/>
    </location>
</feature>
<feature type="binding site" evidence="8">
    <location>
        <position position="351"/>
    </location>
    <ligand>
        <name>Ca(2+)</name>
        <dbReference type="ChEBI" id="CHEBI:29108"/>
        <label>2</label>
    </ligand>
</feature>
<keyword evidence="2" id="KW-0645">Protease</keyword>
<feature type="chain" id="PRO_5043333216" evidence="11">
    <location>
        <begin position="28"/>
        <end position="676"/>
    </location>
</feature>
<dbReference type="SUPFAM" id="SSF50923">
    <property type="entry name" value="Hemopexin-like domain"/>
    <property type="match status" value="1"/>
</dbReference>
<evidence type="ECO:0000256" key="7">
    <source>
        <dbReference type="PIRSR" id="PIRSR621190-1"/>
    </source>
</evidence>
<proteinExistence type="inferred from homology"/>
<dbReference type="SUPFAM" id="SSF55486">
    <property type="entry name" value="Metalloproteases ('zincins'), catalytic domain"/>
    <property type="match status" value="1"/>
</dbReference>
<feature type="binding site" evidence="8">
    <location>
        <position position="487"/>
    </location>
    <ligand>
        <name>Ca(2+)</name>
        <dbReference type="ChEBI" id="CHEBI:29108"/>
        <label>4</label>
    </ligand>
</feature>
<evidence type="ECO:0000256" key="3">
    <source>
        <dbReference type="ARBA" id="ARBA00022723"/>
    </source>
</evidence>
<feature type="binding site" evidence="8">
    <location>
        <position position="382"/>
    </location>
    <ligand>
        <name>Zn(2+)</name>
        <dbReference type="ChEBI" id="CHEBI:29105"/>
        <label>2</label>
        <note>catalytic</note>
    </ligand>
</feature>
<evidence type="ECO:0000256" key="8">
    <source>
        <dbReference type="PIRSR" id="PIRSR621190-2"/>
    </source>
</evidence>
<dbReference type="GO" id="GO:0030574">
    <property type="term" value="P:collagen catabolic process"/>
    <property type="evidence" value="ECO:0007669"/>
    <property type="project" value="TreeGrafter"/>
</dbReference>
<evidence type="ECO:0000256" key="1">
    <source>
        <dbReference type="ARBA" id="ARBA00010370"/>
    </source>
</evidence>
<dbReference type="GO" id="GO:0004222">
    <property type="term" value="F:metalloendopeptidase activity"/>
    <property type="evidence" value="ECO:0007669"/>
    <property type="project" value="InterPro"/>
</dbReference>
<dbReference type="InterPro" id="IPR021190">
    <property type="entry name" value="Pept_M10A"/>
</dbReference>
<evidence type="ECO:0000256" key="5">
    <source>
        <dbReference type="ARBA" id="ARBA00022833"/>
    </source>
</evidence>
<dbReference type="CDD" id="cd04278">
    <property type="entry name" value="ZnMc_MMP"/>
    <property type="match status" value="1"/>
</dbReference>
<dbReference type="AlphaFoldDB" id="A0A8J1T5E5"/>
<keyword evidence="3 8" id="KW-0479">Metal-binding</keyword>
<dbReference type="InterPro" id="IPR036365">
    <property type="entry name" value="PGBD-like_sf"/>
</dbReference>
<feature type="binding site" evidence="8">
    <location>
        <position position="337"/>
    </location>
    <ligand>
        <name>Ca(2+)</name>
        <dbReference type="ChEBI" id="CHEBI:29108"/>
        <label>3</label>
    </ligand>
</feature>
<dbReference type="Gene3D" id="2.110.10.10">
    <property type="entry name" value="Hemopexin-like domain"/>
    <property type="match status" value="1"/>
</dbReference>
<feature type="binding site" evidence="8">
    <location>
        <position position="400"/>
    </location>
    <ligand>
        <name>Zn(2+)</name>
        <dbReference type="ChEBI" id="CHEBI:29105"/>
        <label>2</label>
        <note>catalytic</note>
    </ligand>
</feature>
<feature type="compositionally biased region" description="Basic residues" evidence="10">
    <location>
        <begin position="231"/>
        <end position="245"/>
    </location>
</feature>
<evidence type="ECO:0000256" key="6">
    <source>
        <dbReference type="ARBA" id="ARBA00023049"/>
    </source>
</evidence>
<gene>
    <name evidence="12" type="ORF">OFUS_LOCUS10710</name>
</gene>
<dbReference type="Pfam" id="PF00045">
    <property type="entry name" value="Hemopexin"/>
    <property type="match status" value="2"/>
</dbReference>
<sequence length="676" mass="78881">MDTARGSCSRYCLLIVLLCELAVAVYGEAFYTRRDHSDVEIAAPRAPVVEDKNTALALLEKWGYRNCKPDGTKRRRRRDLSLPIVIGEGQGRTDSDEGKECLSFEESLKRYQEYQKLAPTKVLDEETKRRMNLLRCGNPDFFNDTPLDEIPPDDLALSPDTFAATTTEAPTQAPTTGRRKRRSIVDIISTSHSYPFSAADRRRHEHYESSIVNNPRRKRDVHWKERLMGKHKHTLGRKRRHKRSIVKSASSGSTEDDIFNNTMVFNKTEITWRILKNRYSRRIPNDLQEMIMKDAFRRWSEVIPLNFFQDDHSDIKQVDIQIAFGTGWHLSCKRQFDGMGSEMAHSWRDSNQKGHIHFDDDENYIQEDVHNVGINLLTVAVHEIGHVLGLAHTPRYDSVMYSVYKGTHNIELPWHDRQAIQQLYGVCRGKFDLIMDYVKYHEKKWVFNTYFFRNDHFWMYENQENRTRYGDPKYTSNSWKGLPSQLDAYVHAWSSIGNVKMFFGGDKFWIYSDVVDSVYPGTDGRLINEAFNTNTSDPNLVLPNNLDTAYYDFRDQKIYFFKGDKVWTADPVWNADPRIPQFYTVDSVSLISEKFPPYAGDFHYSGKVYKGPHRALPNNLDTAYYCFVKGILFFFHGEDVYINAMYNLAVRHHIVNGIVYLGKWYELDSWFDICDV</sequence>